<organism evidence="2 3">
    <name type="scientific">Botryotinia narcissicola</name>
    <dbReference type="NCBI Taxonomy" id="278944"/>
    <lineage>
        <taxon>Eukaryota</taxon>
        <taxon>Fungi</taxon>
        <taxon>Dikarya</taxon>
        <taxon>Ascomycota</taxon>
        <taxon>Pezizomycotina</taxon>
        <taxon>Leotiomycetes</taxon>
        <taxon>Helotiales</taxon>
        <taxon>Sclerotiniaceae</taxon>
        <taxon>Botryotinia</taxon>
    </lineage>
</organism>
<reference evidence="2 3" key="1">
    <citation type="submission" date="2017-12" db="EMBL/GenBank/DDBJ databases">
        <title>Comparative genomics of Botrytis spp.</title>
        <authorList>
            <person name="Valero-Jimenez C.A."/>
            <person name="Tapia P."/>
            <person name="Veloso J."/>
            <person name="Silva-Moreno E."/>
            <person name="Staats M."/>
            <person name="Valdes J.H."/>
            <person name="Van Kan J.A.L."/>
        </authorList>
    </citation>
    <scope>NUCLEOTIDE SEQUENCE [LARGE SCALE GENOMIC DNA]</scope>
    <source>
        <strain evidence="2 3">MUCL2120</strain>
    </source>
</reference>
<comment type="caution">
    <text evidence="2">The sequence shown here is derived from an EMBL/GenBank/DDBJ whole genome shotgun (WGS) entry which is preliminary data.</text>
</comment>
<sequence>MNPRLDQAQTSPGTLIRDLEENRCPVASGHSPNKTPPPPSPKKACRWQVMLGAPTVKSAL</sequence>
<keyword evidence="3" id="KW-1185">Reference proteome</keyword>
<protein>
    <submittedName>
        <fullName evidence="2">Uncharacterized protein</fullName>
    </submittedName>
</protein>
<evidence type="ECO:0000313" key="2">
    <source>
        <dbReference type="EMBL" id="TGO70191.1"/>
    </source>
</evidence>
<gene>
    <name evidence="2" type="ORF">BOTNAR_0003g00850</name>
</gene>
<dbReference type="Proteomes" id="UP000297452">
    <property type="component" value="Unassembled WGS sequence"/>
</dbReference>
<name>A0A4Z1J933_9HELO</name>
<dbReference type="EMBL" id="PQXJ01000003">
    <property type="protein sequence ID" value="TGO70191.1"/>
    <property type="molecule type" value="Genomic_DNA"/>
</dbReference>
<feature type="region of interest" description="Disordered" evidence="1">
    <location>
        <begin position="1"/>
        <end position="44"/>
    </location>
</feature>
<accession>A0A4Z1J933</accession>
<evidence type="ECO:0000256" key="1">
    <source>
        <dbReference type="SAM" id="MobiDB-lite"/>
    </source>
</evidence>
<proteinExistence type="predicted"/>
<evidence type="ECO:0000313" key="3">
    <source>
        <dbReference type="Proteomes" id="UP000297452"/>
    </source>
</evidence>
<dbReference type="AlphaFoldDB" id="A0A4Z1J933"/>